<dbReference type="InterPro" id="IPR010982">
    <property type="entry name" value="Lambda_DNA-bd_dom_sf"/>
</dbReference>
<dbReference type="SMART" id="SM00530">
    <property type="entry name" value="HTH_XRE"/>
    <property type="match status" value="1"/>
</dbReference>
<organism evidence="2 3">
    <name type="scientific">Devosia nanyangense</name>
    <dbReference type="NCBI Taxonomy" id="1228055"/>
    <lineage>
        <taxon>Bacteria</taxon>
        <taxon>Pseudomonadati</taxon>
        <taxon>Pseudomonadota</taxon>
        <taxon>Alphaproteobacteria</taxon>
        <taxon>Hyphomicrobiales</taxon>
        <taxon>Devosiaceae</taxon>
        <taxon>Devosia</taxon>
    </lineage>
</organism>
<dbReference type="Gene3D" id="1.10.260.40">
    <property type="entry name" value="lambda repressor-like DNA-binding domains"/>
    <property type="match status" value="1"/>
</dbReference>
<sequence>MDMFAKRLKERAAQLGISDREAARQCGLEERRYAHYAGNRREPDLDTLVRIANGLGTTPNWLLGLDGEGKRPTKRTALLERLATAAREFSDEELRISVIQAEALVRAR</sequence>
<comment type="caution">
    <text evidence="2">The sequence shown here is derived from an EMBL/GenBank/DDBJ whole genome shotgun (WGS) entry which is preliminary data.</text>
</comment>
<dbReference type="PROSITE" id="PS50943">
    <property type="entry name" value="HTH_CROC1"/>
    <property type="match status" value="1"/>
</dbReference>
<protein>
    <submittedName>
        <fullName evidence="2">Helix-turn-helix transcriptional regulator</fullName>
    </submittedName>
</protein>
<gene>
    <name evidence="2" type="ORF">HY834_16500</name>
</gene>
<dbReference type="AlphaFoldDB" id="A0A933L5I4"/>
<evidence type="ECO:0000313" key="2">
    <source>
        <dbReference type="EMBL" id="MBI4923343.1"/>
    </source>
</evidence>
<feature type="domain" description="HTH cro/C1-type" evidence="1">
    <location>
        <begin position="8"/>
        <end position="62"/>
    </location>
</feature>
<dbReference type="InterPro" id="IPR001387">
    <property type="entry name" value="Cro/C1-type_HTH"/>
</dbReference>
<dbReference type="EMBL" id="JACRAF010000052">
    <property type="protein sequence ID" value="MBI4923343.1"/>
    <property type="molecule type" value="Genomic_DNA"/>
</dbReference>
<evidence type="ECO:0000313" key="3">
    <source>
        <dbReference type="Proteomes" id="UP000782610"/>
    </source>
</evidence>
<proteinExistence type="predicted"/>
<dbReference type="CDD" id="cd00093">
    <property type="entry name" value="HTH_XRE"/>
    <property type="match status" value="1"/>
</dbReference>
<dbReference type="SUPFAM" id="SSF47413">
    <property type="entry name" value="lambda repressor-like DNA-binding domains"/>
    <property type="match status" value="1"/>
</dbReference>
<reference evidence="2" key="1">
    <citation type="submission" date="2020-07" db="EMBL/GenBank/DDBJ databases">
        <title>Huge and variable diversity of episymbiotic CPR bacteria and DPANN archaea in groundwater ecosystems.</title>
        <authorList>
            <person name="He C.Y."/>
            <person name="Keren R."/>
            <person name="Whittaker M."/>
            <person name="Farag I.F."/>
            <person name="Doudna J."/>
            <person name="Cate J.H.D."/>
            <person name="Banfield J.F."/>
        </authorList>
    </citation>
    <scope>NUCLEOTIDE SEQUENCE</scope>
    <source>
        <strain evidence="2">NC_groundwater_1586_Pr3_B-0.1um_66_15</strain>
    </source>
</reference>
<evidence type="ECO:0000259" key="1">
    <source>
        <dbReference type="PROSITE" id="PS50943"/>
    </source>
</evidence>
<name>A0A933L5I4_9HYPH</name>
<accession>A0A933L5I4</accession>
<dbReference type="GO" id="GO:0003677">
    <property type="term" value="F:DNA binding"/>
    <property type="evidence" value="ECO:0007669"/>
    <property type="project" value="InterPro"/>
</dbReference>
<dbReference type="Proteomes" id="UP000782610">
    <property type="component" value="Unassembled WGS sequence"/>
</dbReference>
<dbReference type="Pfam" id="PF01381">
    <property type="entry name" value="HTH_3"/>
    <property type="match status" value="1"/>
</dbReference>